<protein>
    <submittedName>
        <fullName evidence="1">Uncharacterized protein</fullName>
    </submittedName>
</protein>
<dbReference type="Proteomes" id="UP001240447">
    <property type="component" value="Unassembled WGS sequence"/>
</dbReference>
<dbReference type="EMBL" id="JAUSQM010000001">
    <property type="protein sequence ID" value="MDP9820421.1"/>
    <property type="molecule type" value="Genomic_DNA"/>
</dbReference>
<name>A0ABT9NJ31_9ACTN</name>
<sequence>MPNDFQPGDMALHVNNQLDARPVESVEGEFIRLRIGSLVTDPVPASNYHRIPSSEKAS</sequence>
<accession>A0ABT9NJ31</accession>
<evidence type="ECO:0000313" key="1">
    <source>
        <dbReference type="EMBL" id="MDP9820421.1"/>
    </source>
</evidence>
<reference evidence="1 2" key="1">
    <citation type="submission" date="2023-07" db="EMBL/GenBank/DDBJ databases">
        <title>Sequencing the genomes of 1000 actinobacteria strains.</title>
        <authorList>
            <person name="Klenk H.-P."/>
        </authorList>
    </citation>
    <scope>NUCLEOTIDE SEQUENCE [LARGE SCALE GENOMIC DNA]</scope>
    <source>
        <strain evidence="1 2">GD13</strain>
    </source>
</reference>
<organism evidence="1 2">
    <name type="scientific">Nocardioides massiliensis</name>
    <dbReference type="NCBI Taxonomy" id="1325935"/>
    <lineage>
        <taxon>Bacteria</taxon>
        <taxon>Bacillati</taxon>
        <taxon>Actinomycetota</taxon>
        <taxon>Actinomycetes</taxon>
        <taxon>Propionibacteriales</taxon>
        <taxon>Nocardioidaceae</taxon>
        <taxon>Nocardioides</taxon>
    </lineage>
</organism>
<gene>
    <name evidence="1" type="ORF">J2S59_000230</name>
</gene>
<dbReference type="RefSeq" id="WP_181641411.1">
    <property type="nucleotide sequence ID" value="NZ_CCXJ01000023.1"/>
</dbReference>
<evidence type="ECO:0000313" key="2">
    <source>
        <dbReference type="Proteomes" id="UP001240447"/>
    </source>
</evidence>
<comment type="caution">
    <text evidence="1">The sequence shown here is derived from an EMBL/GenBank/DDBJ whole genome shotgun (WGS) entry which is preliminary data.</text>
</comment>
<keyword evidence="2" id="KW-1185">Reference proteome</keyword>
<proteinExistence type="predicted"/>